<dbReference type="GO" id="GO:0001786">
    <property type="term" value="F:phosphatidylserine binding"/>
    <property type="evidence" value="ECO:0007669"/>
    <property type="project" value="TreeGrafter"/>
</dbReference>
<dbReference type="OrthoDB" id="37886at2759"/>
<dbReference type="Pfam" id="PF00191">
    <property type="entry name" value="Annexin"/>
    <property type="match status" value="4"/>
</dbReference>
<evidence type="ECO:0000256" key="1">
    <source>
        <dbReference type="ARBA" id="ARBA00007831"/>
    </source>
</evidence>
<dbReference type="InterPro" id="IPR037104">
    <property type="entry name" value="Annexin_sf"/>
</dbReference>
<dbReference type="GO" id="GO:0005737">
    <property type="term" value="C:cytoplasm"/>
    <property type="evidence" value="ECO:0007669"/>
    <property type="project" value="TreeGrafter"/>
</dbReference>
<organism evidence="6 7">
    <name type="scientific">Aulographum hederae CBS 113979</name>
    <dbReference type="NCBI Taxonomy" id="1176131"/>
    <lineage>
        <taxon>Eukaryota</taxon>
        <taxon>Fungi</taxon>
        <taxon>Dikarya</taxon>
        <taxon>Ascomycota</taxon>
        <taxon>Pezizomycotina</taxon>
        <taxon>Dothideomycetes</taxon>
        <taxon>Pleosporomycetidae</taxon>
        <taxon>Aulographales</taxon>
        <taxon>Aulographaceae</taxon>
    </lineage>
</organism>
<dbReference type="Gene3D" id="1.10.220.10">
    <property type="entry name" value="Annexin"/>
    <property type="match status" value="4"/>
</dbReference>
<comment type="domain">
    <text evidence="4">A pair of annexin repeats may form one binding site for calcium and phospholipid.</text>
</comment>
<proteinExistence type="inferred from homology"/>
<dbReference type="SUPFAM" id="SSF47874">
    <property type="entry name" value="Annexin"/>
    <property type="match status" value="1"/>
</dbReference>
<dbReference type="PANTHER" id="PTHR10502">
    <property type="entry name" value="ANNEXIN"/>
    <property type="match status" value="1"/>
</dbReference>
<keyword evidence="4" id="KW-0111">Calcium/phospholipid-binding</keyword>
<name>A0A6G1GX91_9PEZI</name>
<sequence length="467" mass="51735">MAYNQPPYGGYPNQGPPPQQGYGAPPPQQQWGQPPPQQYGQQPPPQQWGQQPPPQQWGQQPPPQQGWGQPPPQQYGQHPHGAPPPQQGQWGAPQPGYGAPPPQQGQWGAPSPQPGYGAPPPGQYGAPPPGPPSHGYDANRPPPPMDATLGRIMEDIHSSVARIGTDDPKLVGALTAVQDPMAMAAIRQEYNRRYHKDMVAHIESDTSGDYQKACLAVARGPLLMDVYAVKEATKGLGTSEKIINDVLLGRTNADLRAIINEYQRVFHEDLVKTVSGELSFKTDDLFLMVLRCDRAEDNMPPNPPEIERKADELYESIEVKKTSRAVCHILAKSSDAQIREVNNAYNRKHQHKNNRSLEQAIRKRFSGHMEDALVLMLGRAVDRVESDARQIESAMAGAGTKESLLTITVVRPHWNRQYMDTVAAKYRQLYGRSLVARIEGETSSYFERVLVRCVDPSQQSKKKGLFS</sequence>
<dbReference type="InterPro" id="IPR018502">
    <property type="entry name" value="Annexin_repeat"/>
</dbReference>
<accession>A0A6G1GX91</accession>
<keyword evidence="4" id="KW-0106">Calcium</keyword>
<reference evidence="6" key="1">
    <citation type="journal article" date="2020" name="Stud. Mycol.">
        <title>101 Dothideomycetes genomes: a test case for predicting lifestyles and emergence of pathogens.</title>
        <authorList>
            <person name="Haridas S."/>
            <person name="Albert R."/>
            <person name="Binder M."/>
            <person name="Bloem J."/>
            <person name="Labutti K."/>
            <person name="Salamov A."/>
            <person name="Andreopoulos B."/>
            <person name="Baker S."/>
            <person name="Barry K."/>
            <person name="Bills G."/>
            <person name="Bluhm B."/>
            <person name="Cannon C."/>
            <person name="Castanera R."/>
            <person name="Culley D."/>
            <person name="Daum C."/>
            <person name="Ezra D."/>
            <person name="Gonzalez J."/>
            <person name="Henrissat B."/>
            <person name="Kuo A."/>
            <person name="Liang C."/>
            <person name="Lipzen A."/>
            <person name="Lutzoni F."/>
            <person name="Magnuson J."/>
            <person name="Mondo S."/>
            <person name="Nolan M."/>
            <person name="Ohm R."/>
            <person name="Pangilinan J."/>
            <person name="Park H.-J."/>
            <person name="Ramirez L."/>
            <person name="Alfaro M."/>
            <person name="Sun H."/>
            <person name="Tritt A."/>
            <person name="Yoshinaga Y."/>
            <person name="Zwiers L.-H."/>
            <person name="Turgeon B."/>
            <person name="Goodwin S."/>
            <person name="Spatafora J."/>
            <person name="Crous P."/>
            <person name="Grigoriev I."/>
        </authorList>
    </citation>
    <scope>NUCLEOTIDE SEQUENCE</scope>
    <source>
        <strain evidence="6">CBS 113979</strain>
    </source>
</reference>
<dbReference type="InterPro" id="IPR001464">
    <property type="entry name" value="Annexin"/>
</dbReference>
<dbReference type="Proteomes" id="UP000800041">
    <property type="component" value="Unassembled WGS sequence"/>
</dbReference>
<evidence type="ECO:0000256" key="3">
    <source>
        <dbReference type="ARBA" id="ARBA00023216"/>
    </source>
</evidence>
<evidence type="ECO:0000313" key="6">
    <source>
        <dbReference type="EMBL" id="KAF1985434.1"/>
    </source>
</evidence>
<protein>
    <recommendedName>
        <fullName evidence="4">Annexin</fullName>
    </recommendedName>
</protein>
<evidence type="ECO:0000256" key="4">
    <source>
        <dbReference type="RuleBase" id="RU003540"/>
    </source>
</evidence>
<feature type="compositionally biased region" description="Pro residues" evidence="5">
    <location>
        <begin position="111"/>
        <end position="132"/>
    </location>
</feature>
<dbReference type="GO" id="GO:0005509">
    <property type="term" value="F:calcium ion binding"/>
    <property type="evidence" value="ECO:0007669"/>
    <property type="project" value="InterPro"/>
</dbReference>
<dbReference type="InterPro" id="IPR018252">
    <property type="entry name" value="Annexin_repeat_CS"/>
</dbReference>
<evidence type="ECO:0000256" key="2">
    <source>
        <dbReference type="ARBA" id="ARBA00022737"/>
    </source>
</evidence>
<dbReference type="PANTHER" id="PTHR10502:SF102">
    <property type="entry name" value="ANNEXIN B11"/>
    <property type="match status" value="1"/>
</dbReference>
<dbReference type="PROSITE" id="PS00223">
    <property type="entry name" value="ANNEXIN_1"/>
    <property type="match status" value="1"/>
</dbReference>
<dbReference type="GO" id="GO:0012506">
    <property type="term" value="C:vesicle membrane"/>
    <property type="evidence" value="ECO:0007669"/>
    <property type="project" value="TreeGrafter"/>
</dbReference>
<comment type="similarity">
    <text evidence="1 4">Belongs to the annexin family.</text>
</comment>
<dbReference type="PRINTS" id="PR01813">
    <property type="entry name" value="ANNEXINFUNGI"/>
</dbReference>
<dbReference type="AlphaFoldDB" id="A0A6G1GX91"/>
<gene>
    <name evidence="6" type="ORF">K402DRAFT_405234</name>
</gene>
<dbReference type="InterPro" id="IPR009117">
    <property type="entry name" value="ANX14"/>
</dbReference>
<dbReference type="GO" id="GO:0005886">
    <property type="term" value="C:plasma membrane"/>
    <property type="evidence" value="ECO:0007669"/>
    <property type="project" value="TreeGrafter"/>
</dbReference>
<keyword evidence="3 4" id="KW-0041">Annexin</keyword>
<dbReference type="PRINTS" id="PR00196">
    <property type="entry name" value="ANNEXIN"/>
</dbReference>
<dbReference type="GO" id="GO:0005544">
    <property type="term" value="F:calcium-dependent phospholipid binding"/>
    <property type="evidence" value="ECO:0007669"/>
    <property type="project" value="UniProtKB-KW"/>
</dbReference>
<feature type="compositionally biased region" description="Low complexity" evidence="5">
    <location>
        <begin position="87"/>
        <end position="97"/>
    </location>
</feature>
<dbReference type="EMBL" id="ML977162">
    <property type="protein sequence ID" value="KAF1985434.1"/>
    <property type="molecule type" value="Genomic_DNA"/>
</dbReference>
<dbReference type="SMART" id="SM00335">
    <property type="entry name" value="ANX"/>
    <property type="match status" value="4"/>
</dbReference>
<dbReference type="GO" id="GO:0005634">
    <property type="term" value="C:nucleus"/>
    <property type="evidence" value="ECO:0007669"/>
    <property type="project" value="TreeGrafter"/>
</dbReference>
<feature type="compositionally biased region" description="Low complexity" evidence="5">
    <location>
        <begin position="1"/>
        <end position="13"/>
    </location>
</feature>
<keyword evidence="7" id="KW-1185">Reference proteome</keyword>
<keyword evidence="2 4" id="KW-0677">Repeat</keyword>
<evidence type="ECO:0000313" key="7">
    <source>
        <dbReference type="Proteomes" id="UP000800041"/>
    </source>
</evidence>
<feature type="region of interest" description="Disordered" evidence="5">
    <location>
        <begin position="1"/>
        <end position="149"/>
    </location>
</feature>
<dbReference type="PROSITE" id="PS51897">
    <property type="entry name" value="ANNEXIN_2"/>
    <property type="match status" value="4"/>
</dbReference>
<evidence type="ECO:0000256" key="5">
    <source>
        <dbReference type="SAM" id="MobiDB-lite"/>
    </source>
</evidence>
<feature type="compositionally biased region" description="Pro residues" evidence="5">
    <location>
        <begin position="14"/>
        <end position="73"/>
    </location>
</feature>